<dbReference type="Proteomes" id="UP001215280">
    <property type="component" value="Unassembled WGS sequence"/>
</dbReference>
<keyword evidence="2" id="KW-1185">Reference proteome</keyword>
<dbReference type="EMBL" id="JARJLG010000128">
    <property type="protein sequence ID" value="KAJ7740248.1"/>
    <property type="molecule type" value="Genomic_DNA"/>
</dbReference>
<organism evidence="1 2">
    <name type="scientific">Mycena maculata</name>
    <dbReference type="NCBI Taxonomy" id="230809"/>
    <lineage>
        <taxon>Eukaryota</taxon>
        <taxon>Fungi</taxon>
        <taxon>Dikarya</taxon>
        <taxon>Basidiomycota</taxon>
        <taxon>Agaricomycotina</taxon>
        <taxon>Agaricomycetes</taxon>
        <taxon>Agaricomycetidae</taxon>
        <taxon>Agaricales</taxon>
        <taxon>Marasmiineae</taxon>
        <taxon>Mycenaceae</taxon>
        <taxon>Mycena</taxon>
    </lineage>
</organism>
<dbReference type="AlphaFoldDB" id="A0AAD7ICY0"/>
<evidence type="ECO:0008006" key="3">
    <source>
        <dbReference type="Google" id="ProtNLM"/>
    </source>
</evidence>
<sequence>MRMNISDASTDGNGPAGATPVRDEKYFLDDGDCMFLVEGIFFKVHKSFLGRDPESMFCGMFSIPQVITSRQPTDLEPIQLAGDTADEFRALCWAIYALPNEIHLQSTSSADIPRLVNVAKMCHKYTLHVFETWALDMIAAQGQDYLSICPADILPRLMSLAAQCNHIQLLALVETNWMTRIRAGLPCNEALSAGEINGRRQFLVEVYHHLHKELCVSTLSPGSRFSHLHLTPQQLFRLLSGHTLLSNFWNHLCRDPVPQGNACFGHTRCRDSWALIPRDPADITDITVALRGVQTAVSAVNWDIHCTPQYLNQVVDGFNLEDYFFPAEGI</sequence>
<accession>A0AAD7ICY0</accession>
<gene>
    <name evidence="1" type="ORF">DFH07DRAFT_69600</name>
</gene>
<comment type="caution">
    <text evidence="1">The sequence shown here is derived from an EMBL/GenBank/DDBJ whole genome shotgun (WGS) entry which is preliminary data.</text>
</comment>
<evidence type="ECO:0000313" key="2">
    <source>
        <dbReference type="Proteomes" id="UP001215280"/>
    </source>
</evidence>
<evidence type="ECO:0000313" key="1">
    <source>
        <dbReference type="EMBL" id="KAJ7740248.1"/>
    </source>
</evidence>
<reference evidence="1" key="1">
    <citation type="submission" date="2023-03" db="EMBL/GenBank/DDBJ databases">
        <title>Massive genome expansion in bonnet fungi (Mycena s.s.) driven by repeated elements and novel gene families across ecological guilds.</title>
        <authorList>
            <consortium name="Lawrence Berkeley National Laboratory"/>
            <person name="Harder C.B."/>
            <person name="Miyauchi S."/>
            <person name="Viragh M."/>
            <person name="Kuo A."/>
            <person name="Thoen E."/>
            <person name="Andreopoulos B."/>
            <person name="Lu D."/>
            <person name="Skrede I."/>
            <person name="Drula E."/>
            <person name="Henrissat B."/>
            <person name="Morin E."/>
            <person name="Kohler A."/>
            <person name="Barry K."/>
            <person name="LaButti K."/>
            <person name="Morin E."/>
            <person name="Salamov A."/>
            <person name="Lipzen A."/>
            <person name="Mereny Z."/>
            <person name="Hegedus B."/>
            <person name="Baldrian P."/>
            <person name="Stursova M."/>
            <person name="Weitz H."/>
            <person name="Taylor A."/>
            <person name="Grigoriev I.V."/>
            <person name="Nagy L.G."/>
            <person name="Martin F."/>
            <person name="Kauserud H."/>
        </authorList>
    </citation>
    <scope>NUCLEOTIDE SEQUENCE</scope>
    <source>
        <strain evidence="1">CBHHK188m</strain>
    </source>
</reference>
<protein>
    <recommendedName>
        <fullName evidence="3">BTB domain-containing protein</fullName>
    </recommendedName>
</protein>
<proteinExistence type="predicted"/>
<name>A0AAD7ICY0_9AGAR</name>